<feature type="compositionally biased region" description="Low complexity" evidence="1">
    <location>
        <begin position="925"/>
        <end position="938"/>
    </location>
</feature>
<reference evidence="2" key="1">
    <citation type="submission" date="2022-08" db="EMBL/GenBank/DDBJ databases">
        <authorList>
            <consortium name="DOE Joint Genome Institute"/>
            <person name="Min B."/>
            <person name="Riley R."/>
            <person name="Sierra-Patev S."/>
            <person name="Naranjo-Ortiz M."/>
            <person name="Looney B."/>
            <person name="Konkel Z."/>
            <person name="Slot J.C."/>
            <person name="Sakamoto Y."/>
            <person name="Steenwyk J.L."/>
            <person name="Rokas A."/>
            <person name="Carro J."/>
            <person name="Camarero S."/>
            <person name="Ferreira P."/>
            <person name="Molpeceres G."/>
            <person name="Ruiz-Duenas F.J."/>
            <person name="Serrano A."/>
            <person name="Henrissat B."/>
            <person name="Drula E."/>
            <person name="Hughes K.W."/>
            <person name="Mata J.L."/>
            <person name="Ishikawa N.K."/>
            <person name="Vargas-Isla R."/>
            <person name="Ushijima S."/>
            <person name="Smith C.A."/>
            <person name="Ahrendt S."/>
            <person name="Andreopoulos W."/>
            <person name="He G."/>
            <person name="Labutti K."/>
            <person name="Lipzen A."/>
            <person name="Ng V."/>
            <person name="Sandor L."/>
            <person name="Barry K."/>
            <person name="Martinez A.T."/>
            <person name="Xiao Y."/>
            <person name="Gibbons J.G."/>
            <person name="Terashima K."/>
            <person name="Hibbett D.S."/>
            <person name="Grigoriev I.V."/>
        </authorList>
    </citation>
    <scope>NUCLEOTIDE SEQUENCE</scope>
    <source>
        <strain evidence="2">TFB10827</strain>
    </source>
</reference>
<feature type="compositionally biased region" description="Basic and acidic residues" evidence="1">
    <location>
        <begin position="813"/>
        <end position="855"/>
    </location>
</feature>
<accession>A0ABQ8QJJ6</accession>
<feature type="compositionally biased region" description="Polar residues" evidence="1">
    <location>
        <begin position="85"/>
        <end position="96"/>
    </location>
</feature>
<feature type="compositionally biased region" description="Pro residues" evidence="1">
    <location>
        <begin position="653"/>
        <end position="676"/>
    </location>
</feature>
<dbReference type="Proteomes" id="UP001163828">
    <property type="component" value="Unassembled WGS sequence"/>
</dbReference>
<feature type="compositionally biased region" description="Low complexity" evidence="1">
    <location>
        <begin position="1067"/>
        <end position="1098"/>
    </location>
</feature>
<dbReference type="EMBL" id="MU790556">
    <property type="protein sequence ID" value="KAJ3998560.1"/>
    <property type="molecule type" value="Genomic_DNA"/>
</dbReference>
<feature type="region of interest" description="Disordered" evidence="1">
    <location>
        <begin position="525"/>
        <end position="702"/>
    </location>
</feature>
<feature type="compositionally biased region" description="Pro residues" evidence="1">
    <location>
        <begin position="1106"/>
        <end position="1121"/>
    </location>
</feature>
<feature type="compositionally biased region" description="Polar residues" evidence="1">
    <location>
        <begin position="889"/>
        <end position="901"/>
    </location>
</feature>
<feature type="compositionally biased region" description="Basic and acidic residues" evidence="1">
    <location>
        <begin position="620"/>
        <end position="630"/>
    </location>
</feature>
<feature type="compositionally biased region" description="Basic residues" evidence="1">
    <location>
        <begin position="856"/>
        <end position="866"/>
    </location>
</feature>
<sequence>MTYNPMFAAEPFEESQGRDAKLASPDDLSMKAFYEDMEKRERLERKASSAKRKSQGHLFSRKSVKRSSKTAATSSALEPEPPLNPATTTTTSNLAEKQSDHKQDAREMETLEQNEKNDSVTSLPTTSIIPDALKELPAWYTSEDWSATTSFRTRFPLHNPVGPRYYRNHHLIPPAMYRPGARPPSIFSPSFPAMGTNSMPERFDDATRLPGPSRTPSHSPLPTPSSSQTRVADLGIKPRSRKTSQSAHDNVDLLDVSDPWGTNWHHESPYDIGLGSGPIAADVDPSRSRRSSITTPARRKTVTPSPLSQSTSAIHLQAPLTGGSHLPRKLSKRRGLSGLFGNYGKSHHTASHSLPTSPVADLPSQSRPPLDEKSKRASTMPPPPPSSHKPITAIKKDRRGSIIGRLTKRFSVTRKQPNTVDHEGLPQTEDHSAEFNRSSEKLSKRVPPPSVDNIAVDEITLKAIHDPDRRSSISVEASFPTKGKLMVANPDAPSSEISTPPQVDAPLPVHQTNVYDSQPWQRLEKYSSDGHNQSVPVDLSPSIISPPPPSSVLAQTPDSTSLPSFHRNSHALIPDPSHAAKPSRYGGSAGHSQRQSVDDKTLLNPSERLTNPNPTPSNVKRFEEHRRPRSPECGPPPPSSTTKPIPLPDVTIAPPPPSATTKPIPLPDAVAPPPPSATTKPIPLPRSNNLPFGPSGPIQEEPLTQRNSHLSINQAIVEDSPLSAASMLVNPPTPHTNEELIMPAEAAASSVPRRSSPRELSPGISSVTTIQTETFKLVRTQSGNVQTVNDIIPAAGEQWEVVEEIGHTRRSSKSKEKERSDRDHIDPREKDRDARRELRRQEKKTTEVDTASSERRVKRSSRSHRQHSVDDIPQTQKTYSDKAVERSISMESRSPVPSSMRAQDETRSGRTRDGGQRSNRKVHGSHSASPTKPSSSSTRPLERASSKSARPTSEVPSAADLNALRAREAWEMERLYKGRSMYGMEPNGEAVAPTPAMPVPLVPTSNGQIFPSVTSKNNGATHGSSHTSFVVQNFATQGSATQIYHSMPTQPPPIIYTSTSSPAVHAPFVSSPPSASSSSSATAAPLPRTSPPVSTSSSDLLNFIRPPNPLPEPPRETPTPPLARISQSFSDSNNSPKIDRPTEYWTTFAEVSTAH</sequence>
<feature type="region of interest" description="Disordered" evidence="1">
    <location>
        <begin position="1067"/>
        <end position="1143"/>
    </location>
</feature>
<keyword evidence="3" id="KW-1185">Reference proteome</keyword>
<feature type="compositionally biased region" description="Basic and acidic residues" evidence="1">
    <location>
        <begin position="33"/>
        <end position="47"/>
    </location>
</feature>
<feature type="compositionally biased region" description="Low complexity" evidence="1">
    <location>
        <begin position="212"/>
        <end position="229"/>
    </location>
</feature>
<gene>
    <name evidence="2" type="ORF">F5050DRAFT_1199961</name>
</gene>
<feature type="compositionally biased region" description="Basic and acidic residues" evidence="1">
    <location>
        <begin position="902"/>
        <end position="915"/>
    </location>
</feature>
<feature type="compositionally biased region" description="Polar residues" evidence="1">
    <location>
        <begin position="554"/>
        <end position="563"/>
    </location>
</feature>
<organism evidence="2 3">
    <name type="scientific">Lentinula boryana</name>
    <dbReference type="NCBI Taxonomy" id="40481"/>
    <lineage>
        <taxon>Eukaryota</taxon>
        <taxon>Fungi</taxon>
        <taxon>Dikarya</taxon>
        <taxon>Basidiomycota</taxon>
        <taxon>Agaricomycotina</taxon>
        <taxon>Agaricomycetes</taxon>
        <taxon>Agaricomycetidae</taxon>
        <taxon>Agaricales</taxon>
        <taxon>Marasmiineae</taxon>
        <taxon>Omphalotaceae</taxon>
        <taxon>Lentinula</taxon>
    </lineage>
</organism>
<feature type="compositionally biased region" description="Basic and acidic residues" evidence="1">
    <location>
        <begin position="97"/>
        <end position="118"/>
    </location>
</feature>
<name>A0ABQ8QJJ6_9AGAR</name>
<feature type="region of interest" description="Disordered" evidence="1">
    <location>
        <begin position="268"/>
        <end position="313"/>
    </location>
</feature>
<evidence type="ECO:0000256" key="1">
    <source>
        <dbReference type="SAM" id="MobiDB-lite"/>
    </source>
</evidence>
<feature type="compositionally biased region" description="Low complexity" evidence="1">
    <location>
        <begin position="534"/>
        <end position="543"/>
    </location>
</feature>
<feature type="region of interest" description="Disordered" evidence="1">
    <location>
        <begin position="484"/>
        <end position="509"/>
    </location>
</feature>
<feature type="compositionally biased region" description="Polar residues" evidence="1">
    <location>
        <begin position="302"/>
        <end position="313"/>
    </location>
</feature>
<evidence type="ECO:0000313" key="2">
    <source>
        <dbReference type="EMBL" id="KAJ3998560.1"/>
    </source>
</evidence>
<proteinExistence type="predicted"/>
<evidence type="ECO:0008006" key="4">
    <source>
        <dbReference type="Google" id="ProtNLM"/>
    </source>
</evidence>
<feature type="compositionally biased region" description="Polar residues" evidence="1">
    <location>
        <begin position="1125"/>
        <end position="1136"/>
    </location>
</feature>
<feature type="region of interest" description="Disordered" evidence="1">
    <location>
        <begin position="803"/>
        <end position="960"/>
    </location>
</feature>
<feature type="compositionally biased region" description="Basic residues" evidence="1">
    <location>
        <begin position="48"/>
        <end position="68"/>
    </location>
</feature>
<feature type="region of interest" description="Disordered" evidence="1">
    <location>
        <begin position="337"/>
        <end position="450"/>
    </location>
</feature>
<feature type="compositionally biased region" description="Polar residues" evidence="1">
    <location>
        <begin position="603"/>
        <end position="618"/>
    </location>
</feature>
<feature type="compositionally biased region" description="Basic and acidic residues" evidence="1">
    <location>
        <begin position="420"/>
        <end position="443"/>
    </location>
</feature>
<evidence type="ECO:0000313" key="3">
    <source>
        <dbReference type="Proteomes" id="UP001163828"/>
    </source>
</evidence>
<feature type="region of interest" description="Disordered" evidence="1">
    <location>
        <begin position="197"/>
        <end position="250"/>
    </location>
</feature>
<comment type="caution">
    <text evidence="2">The sequence shown here is derived from an EMBL/GenBank/DDBJ whole genome shotgun (WGS) entry which is preliminary data.</text>
</comment>
<protein>
    <recommendedName>
        <fullName evidence="4">Proteophosphoglycan ppg4</fullName>
    </recommendedName>
</protein>
<feature type="compositionally biased region" description="Polar residues" evidence="1">
    <location>
        <begin position="946"/>
        <end position="955"/>
    </location>
</feature>
<feature type="region of interest" description="Disordered" evidence="1">
    <location>
        <begin position="1"/>
        <end position="124"/>
    </location>
</feature>